<dbReference type="InterPro" id="IPR011006">
    <property type="entry name" value="CheY-like_superfamily"/>
</dbReference>
<dbReference type="GO" id="GO:0005829">
    <property type="term" value="C:cytosol"/>
    <property type="evidence" value="ECO:0007669"/>
    <property type="project" value="TreeGrafter"/>
</dbReference>
<dbReference type="Gene3D" id="6.10.250.690">
    <property type="match status" value="1"/>
</dbReference>
<dbReference type="EMBL" id="MJMJ01000005">
    <property type="protein sequence ID" value="OLQ92122.1"/>
    <property type="molecule type" value="Genomic_DNA"/>
</dbReference>
<dbReference type="SUPFAM" id="SSF46894">
    <property type="entry name" value="C-terminal effector domain of the bipartite response regulators"/>
    <property type="match status" value="1"/>
</dbReference>
<dbReference type="GO" id="GO:0032993">
    <property type="term" value="C:protein-DNA complex"/>
    <property type="evidence" value="ECO:0007669"/>
    <property type="project" value="TreeGrafter"/>
</dbReference>
<dbReference type="InterPro" id="IPR039420">
    <property type="entry name" value="WalR-like"/>
</dbReference>
<feature type="domain" description="OmpR/PhoB-type" evidence="11">
    <location>
        <begin position="151"/>
        <end position="253"/>
    </location>
</feature>
<organism evidence="12 13">
    <name type="scientific">Vibrio panuliri</name>
    <dbReference type="NCBI Taxonomy" id="1381081"/>
    <lineage>
        <taxon>Bacteria</taxon>
        <taxon>Pseudomonadati</taxon>
        <taxon>Pseudomonadota</taxon>
        <taxon>Gammaproteobacteria</taxon>
        <taxon>Vibrionales</taxon>
        <taxon>Vibrionaceae</taxon>
        <taxon>Vibrio</taxon>
    </lineage>
</organism>
<evidence type="ECO:0000256" key="9">
    <source>
        <dbReference type="PROSITE-ProRule" id="PRU01091"/>
    </source>
</evidence>
<dbReference type="SMART" id="SM00448">
    <property type="entry name" value="REC"/>
    <property type="match status" value="1"/>
</dbReference>
<accession>A0A1Q9HMZ3</accession>
<evidence type="ECO:0000256" key="2">
    <source>
        <dbReference type="ARBA" id="ARBA00022490"/>
    </source>
</evidence>
<dbReference type="Gene3D" id="3.40.50.2300">
    <property type="match status" value="1"/>
</dbReference>
<keyword evidence="4" id="KW-0902">Two-component regulatory system</keyword>
<dbReference type="InterPro" id="IPR036388">
    <property type="entry name" value="WH-like_DNA-bd_sf"/>
</dbReference>
<dbReference type="PROSITE" id="PS50110">
    <property type="entry name" value="RESPONSE_REGULATORY"/>
    <property type="match status" value="1"/>
</dbReference>
<keyword evidence="2" id="KW-0963">Cytoplasm</keyword>
<evidence type="ECO:0000256" key="7">
    <source>
        <dbReference type="ARBA" id="ARBA00023163"/>
    </source>
</evidence>
<evidence type="ECO:0000256" key="8">
    <source>
        <dbReference type="PROSITE-ProRule" id="PRU00169"/>
    </source>
</evidence>
<comment type="caution">
    <text evidence="12">The sequence shown here is derived from an EMBL/GenBank/DDBJ whole genome shotgun (WGS) entry which is preliminary data.</text>
</comment>
<dbReference type="CDD" id="cd00383">
    <property type="entry name" value="trans_reg_C"/>
    <property type="match status" value="1"/>
</dbReference>
<dbReference type="GO" id="GO:0006355">
    <property type="term" value="P:regulation of DNA-templated transcription"/>
    <property type="evidence" value="ECO:0007669"/>
    <property type="project" value="InterPro"/>
</dbReference>
<dbReference type="PROSITE" id="PS51755">
    <property type="entry name" value="OMPR_PHOB"/>
    <property type="match status" value="1"/>
</dbReference>
<feature type="DNA-binding region" description="OmpR/PhoB-type" evidence="9">
    <location>
        <begin position="151"/>
        <end position="253"/>
    </location>
</feature>
<dbReference type="SMART" id="SM00862">
    <property type="entry name" value="Trans_reg_C"/>
    <property type="match status" value="1"/>
</dbReference>
<dbReference type="GO" id="GO:0000976">
    <property type="term" value="F:transcription cis-regulatory region binding"/>
    <property type="evidence" value="ECO:0007669"/>
    <property type="project" value="TreeGrafter"/>
</dbReference>
<evidence type="ECO:0000313" key="12">
    <source>
        <dbReference type="EMBL" id="OLQ92122.1"/>
    </source>
</evidence>
<evidence type="ECO:0000256" key="3">
    <source>
        <dbReference type="ARBA" id="ARBA00022553"/>
    </source>
</evidence>
<evidence type="ECO:0000313" key="13">
    <source>
        <dbReference type="Proteomes" id="UP000186313"/>
    </source>
</evidence>
<name>A0A1Q9HMZ3_9VIBR</name>
<evidence type="ECO:0000256" key="5">
    <source>
        <dbReference type="ARBA" id="ARBA00023015"/>
    </source>
</evidence>
<evidence type="ECO:0000256" key="1">
    <source>
        <dbReference type="ARBA" id="ARBA00004496"/>
    </source>
</evidence>
<protein>
    <submittedName>
        <fullName evidence="12">DNA-binding response regulator</fullName>
    </submittedName>
</protein>
<keyword evidence="6 9" id="KW-0238">DNA-binding</keyword>
<dbReference type="STRING" id="1381081.BIY22_16575"/>
<feature type="domain" description="Response regulatory" evidence="10">
    <location>
        <begin position="26"/>
        <end position="139"/>
    </location>
</feature>
<keyword evidence="7" id="KW-0804">Transcription</keyword>
<dbReference type="GO" id="GO:0000156">
    <property type="term" value="F:phosphorelay response regulator activity"/>
    <property type="evidence" value="ECO:0007669"/>
    <property type="project" value="TreeGrafter"/>
</dbReference>
<dbReference type="CDD" id="cd17574">
    <property type="entry name" value="REC_OmpR"/>
    <property type="match status" value="1"/>
</dbReference>
<gene>
    <name evidence="12" type="ORF">BIY22_16575</name>
</gene>
<dbReference type="PANTHER" id="PTHR48111">
    <property type="entry name" value="REGULATOR OF RPOS"/>
    <property type="match status" value="1"/>
</dbReference>
<keyword evidence="3 8" id="KW-0597">Phosphoprotein</keyword>
<evidence type="ECO:0000256" key="4">
    <source>
        <dbReference type="ARBA" id="ARBA00023012"/>
    </source>
</evidence>
<dbReference type="RefSeq" id="WP_075706588.1">
    <property type="nucleotide sequence ID" value="NZ_MJMJ01000005.1"/>
</dbReference>
<comment type="subcellular location">
    <subcellularLocation>
        <location evidence="1">Cytoplasm</location>
    </subcellularLocation>
</comment>
<sequence>MFDAGENNHSTGLTDLASGNYQRSASILLVEDDETLNHQLTILLENQHYHVTSLACGAQALEALKASTFDLIVLDINLPNVDGFGLLNYIRSYSNTPTIMLTAYGAEEHRIKGLRYGADDYISKPCNFEEVSLRIDAVLRRSQLQPAPPTTRYFNYQELTLDKQLHQVLIKSREQEQLVTLTPIQFKLLWVLTQNSGNVLTKPYLYQVVLEREFSLYDRSLDMHLSRVRKVLIQHGMDNQRIRTVHGKGYLIK</sequence>
<dbReference type="OrthoDB" id="9802426at2"/>
<dbReference type="Pfam" id="PF00486">
    <property type="entry name" value="Trans_reg_C"/>
    <property type="match status" value="1"/>
</dbReference>
<dbReference type="AlphaFoldDB" id="A0A1Q9HMZ3"/>
<proteinExistence type="predicted"/>
<dbReference type="Proteomes" id="UP000186313">
    <property type="component" value="Unassembled WGS sequence"/>
</dbReference>
<evidence type="ECO:0000259" key="11">
    <source>
        <dbReference type="PROSITE" id="PS51755"/>
    </source>
</evidence>
<evidence type="ECO:0000256" key="6">
    <source>
        <dbReference type="ARBA" id="ARBA00023125"/>
    </source>
</evidence>
<dbReference type="Pfam" id="PF00072">
    <property type="entry name" value="Response_reg"/>
    <property type="match status" value="1"/>
</dbReference>
<keyword evidence="5" id="KW-0805">Transcription regulation</keyword>
<feature type="modified residue" description="4-aspartylphosphate" evidence="8">
    <location>
        <position position="75"/>
    </location>
</feature>
<evidence type="ECO:0000259" key="10">
    <source>
        <dbReference type="PROSITE" id="PS50110"/>
    </source>
</evidence>
<dbReference type="InterPro" id="IPR001789">
    <property type="entry name" value="Sig_transdc_resp-reg_receiver"/>
</dbReference>
<dbReference type="PANTHER" id="PTHR48111:SF39">
    <property type="entry name" value="TRANSCRIPTIONAL REGULATORY PROTEIN CPXR"/>
    <property type="match status" value="1"/>
</dbReference>
<reference evidence="12 13" key="1">
    <citation type="submission" date="2016-09" db="EMBL/GenBank/DDBJ databases">
        <title>Genomic Taxonomy of the Vibrionaceae.</title>
        <authorList>
            <person name="Gonzalez-Castillo A."/>
            <person name="Gomez-Gil B."/>
            <person name="Enciso-Ibarra K."/>
        </authorList>
    </citation>
    <scope>NUCLEOTIDE SEQUENCE [LARGE SCALE GENOMIC DNA]</scope>
    <source>
        <strain evidence="12 13">CAIM 703</strain>
    </source>
</reference>
<dbReference type="SUPFAM" id="SSF52172">
    <property type="entry name" value="CheY-like"/>
    <property type="match status" value="1"/>
</dbReference>
<dbReference type="InterPro" id="IPR016032">
    <property type="entry name" value="Sig_transdc_resp-reg_C-effctor"/>
</dbReference>
<dbReference type="InterPro" id="IPR001867">
    <property type="entry name" value="OmpR/PhoB-type_DNA-bd"/>
</dbReference>
<dbReference type="Gene3D" id="1.10.10.10">
    <property type="entry name" value="Winged helix-like DNA-binding domain superfamily/Winged helix DNA-binding domain"/>
    <property type="match status" value="1"/>
</dbReference>